<proteinExistence type="predicted"/>
<accession>A0A2V1E3M8</accession>
<protein>
    <submittedName>
        <fullName evidence="2">Uncharacterized protein</fullName>
    </submittedName>
</protein>
<sequence length="129" mass="14180">MTSAFAEPWNLRRPWLFPAFPLLGVAWARRDPSVLVMFSSNAAGSCHGQCMPRSTHDGPAGNDDGHDADGDGDDDDGRAHLVLQTWCLSGEVPRVRMCHQNVTNTPRQGGHVMQGVMPIHSHKADLNRR</sequence>
<dbReference type="Proteomes" id="UP000244855">
    <property type="component" value="Unassembled WGS sequence"/>
</dbReference>
<evidence type="ECO:0000313" key="3">
    <source>
        <dbReference type="Proteomes" id="UP000244855"/>
    </source>
</evidence>
<gene>
    <name evidence="2" type="ORF">DM02DRAFT_624462</name>
</gene>
<reference evidence="2 3" key="1">
    <citation type="journal article" date="2018" name="Sci. Rep.">
        <title>Comparative genomics provides insights into the lifestyle and reveals functional heterogeneity of dark septate endophytic fungi.</title>
        <authorList>
            <person name="Knapp D.G."/>
            <person name="Nemeth J.B."/>
            <person name="Barry K."/>
            <person name="Hainaut M."/>
            <person name="Henrissat B."/>
            <person name="Johnson J."/>
            <person name="Kuo A."/>
            <person name="Lim J.H.P."/>
            <person name="Lipzen A."/>
            <person name="Nolan M."/>
            <person name="Ohm R.A."/>
            <person name="Tamas L."/>
            <person name="Grigoriev I.V."/>
            <person name="Spatafora J.W."/>
            <person name="Nagy L.G."/>
            <person name="Kovacs G.M."/>
        </authorList>
    </citation>
    <scope>NUCLEOTIDE SEQUENCE [LARGE SCALE GENOMIC DNA]</scope>
    <source>
        <strain evidence="2 3">DSE2036</strain>
    </source>
</reference>
<dbReference type="AlphaFoldDB" id="A0A2V1E3M8"/>
<dbReference type="EMBL" id="KZ805317">
    <property type="protein sequence ID" value="PVI04926.1"/>
    <property type="molecule type" value="Genomic_DNA"/>
</dbReference>
<keyword evidence="3" id="KW-1185">Reference proteome</keyword>
<evidence type="ECO:0000256" key="1">
    <source>
        <dbReference type="SAM" id="MobiDB-lite"/>
    </source>
</evidence>
<evidence type="ECO:0000313" key="2">
    <source>
        <dbReference type="EMBL" id="PVI04926.1"/>
    </source>
</evidence>
<feature type="region of interest" description="Disordered" evidence="1">
    <location>
        <begin position="47"/>
        <end position="77"/>
    </location>
</feature>
<name>A0A2V1E3M8_9PLEO</name>
<organism evidence="2 3">
    <name type="scientific">Periconia macrospinosa</name>
    <dbReference type="NCBI Taxonomy" id="97972"/>
    <lineage>
        <taxon>Eukaryota</taxon>
        <taxon>Fungi</taxon>
        <taxon>Dikarya</taxon>
        <taxon>Ascomycota</taxon>
        <taxon>Pezizomycotina</taxon>
        <taxon>Dothideomycetes</taxon>
        <taxon>Pleosporomycetidae</taxon>
        <taxon>Pleosporales</taxon>
        <taxon>Massarineae</taxon>
        <taxon>Periconiaceae</taxon>
        <taxon>Periconia</taxon>
    </lineage>
</organism>